<reference evidence="4" key="1">
    <citation type="submission" date="2021-03" db="EMBL/GenBank/DDBJ databases">
        <authorList>
            <person name="Kanchanasin P."/>
            <person name="Saeng-In P."/>
            <person name="Phongsopitanun W."/>
            <person name="Yuki M."/>
            <person name="Kudo T."/>
            <person name="Ohkuma M."/>
            <person name="Tanasupawat S."/>
        </authorList>
    </citation>
    <scope>NUCLEOTIDE SEQUENCE</scope>
    <source>
        <strain evidence="4">GKU 128</strain>
    </source>
</reference>
<keyword evidence="2" id="KW-0677">Repeat</keyword>
<dbReference type="RefSeq" id="WP_208259619.1">
    <property type="nucleotide sequence ID" value="NZ_JAGEOJ010000014.1"/>
</dbReference>
<dbReference type="InterPro" id="IPR028994">
    <property type="entry name" value="Integrin_alpha_N"/>
</dbReference>
<dbReference type="SMART" id="SM00191">
    <property type="entry name" value="Int_alpha"/>
    <property type="match status" value="1"/>
</dbReference>
<protein>
    <submittedName>
        <fullName evidence="4">FG-GAP repeat protein</fullName>
    </submittedName>
</protein>
<evidence type="ECO:0000313" key="4">
    <source>
        <dbReference type="EMBL" id="MBO2451710.1"/>
    </source>
</evidence>
<evidence type="ECO:0000256" key="2">
    <source>
        <dbReference type="ARBA" id="ARBA00022737"/>
    </source>
</evidence>
<dbReference type="InterPro" id="IPR013517">
    <property type="entry name" value="FG-GAP"/>
</dbReference>
<dbReference type="Gene3D" id="2.130.10.130">
    <property type="entry name" value="Integrin alpha, N-terminal"/>
    <property type="match status" value="1"/>
</dbReference>
<dbReference type="Proteomes" id="UP000669179">
    <property type="component" value="Unassembled WGS sequence"/>
</dbReference>
<dbReference type="Pfam" id="PF01839">
    <property type="entry name" value="FG-GAP"/>
    <property type="match status" value="1"/>
</dbReference>
<dbReference type="EMBL" id="JAGEOJ010000014">
    <property type="protein sequence ID" value="MBO2451710.1"/>
    <property type="molecule type" value="Genomic_DNA"/>
</dbReference>
<organism evidence="4 5">
    <name type="scientific">Actinomadura barringtoniae</name>
    <dbReference type="NCBI Taxonomy" id="1427535"/>
    <lineage>
        <taxon>Bacteria</taxon>
        <taxon>Bacillati</taxon>
        <taxon>Actinomycetota</taxon>
        <taxon>Actinomycetes</taxon>
        <taxon>Streptosporangiales</taxon>
        <taxon>Thermomonosporaceae</taxon>
        <taxon>Actinomadura</taxon>
    </lineage>
</organism>
<name>A0A939PFH0_9ACTN</name>
<dbReference type="AlphaFoldDB" id="A0A939PFH0"/>
<proteinExistence type="predicted"/>
<dbReference type="SUPFAM" id="SSF69318">
    <property type="entry name" value="Integrin alpha N-terminal domain"/>
    <property type="match status" value="1"/>
</dbReference>
<sequence length="182" mass="19176">MRKRPLVAVAATSALTLATRRRDRLGHDRRTEARRRRGSVLVIGAAQARQAFDPGMPMAASDAIGDSVAAGDIDGDHKADVAIGSSFETVRDADDAGGVTVLRGSARGLTTKGVQWITQNAKGFPGKADLTIGASGEDNGDGWLYLLRGTRTGVQIKGARNFGPPALGIGKRYARLGKWLLP</sequence>
<evidence type="ECO:0000313" key="5">
    <source>
        <dbReference type="Proteomes" id="UP000669179"/>
    </source>
</evidence>
<evidence type="ECO:0000256" key="1">
    <source>
        <dbReference type="ARBA" id="ARBA00022729"/>
    </source>
</evidence>
<keyword evidence="3" id="KW-0325">Glycoprotein</keyword>
<accession>A0A939PFH0</accession>
<evidence type="ECO:0000256" key="3">
    <source>
        <dbReference type="ARBA" id="ARBA00023180"/>
    </source>
</evidence>
<keyword evidence="5" id="KW-1185">Reference proteome</keyword>
<comment type="caution">
    <text evidence="4">The sequence shown here is derived from an EMBL/GenBank/DDBJ whole genome shotgun (WGS) entry which is preliminary data.</text>
</comment>
<gene>
    <name evidence="4" type="ORF">J4573_31785</name>
</gene>
<dbReference type="InterPro" id="IPR013519">
    <property type="entry name" value="Int_alpha_beta-p"/>
</dbReference>
<keyword evidence="1" id="KW-0732">Signal</keyword>